<keyword evidence="10" id="KW-1185">Reference proteome</keyword>
<dbReference type="RefSeq" id="WP_160887704.1">
    <property type="nucleotide sequence ID" value="NZ_WURB01000026.1"/>
</dbReference>
<reference evidence="9 10" key="2">
    <citation type="submission" date="2020-01" db="EMBL/GenBank/DDBJ databases">
        <title>Microvirga sp. nov., an arsenate reduction bacterium isolated from Tibet hotspring sediments.</title>
        <authorList>
            <person name="Xian W.-D."/>
            <person name="Li W.-J."/>
        </authorList>
    </citation>
    <scope>NUCLEOTIDE SEQUENCE [LARGE SCALE GENOMIC DNA]</scope>
    <source>
        <strain evidence="9 10">KCTC 23863</strain>
    </source>
</reference>
<dbReference type="NCBIfam" id="NF007030">
    <property type="entry name" value="PRK09496.1-1"/>
    <property type="match status" value="1"/>
</dbReference>
<dbReference type="PANTHER" id="PTHR43833">
    <property type="entry name" value="POTASSIUM CHANNEL PROTEIN 2-RELATED-RELATED"/>
    <property type="match status" value="1"/>
</dbReference>
<evidence type="ECO:0000259" key="7">
    <source>
        <dbReference type="PROSITE" id="PS51201"/>
    </source>
</evidence>
<evidence type="ECO:0000256" key="2">
    <source>
        <dbReference type="ARBA" id="ARBA00022448"/>
    </source>
</evidence>
<protein>
    <recommendedName>
        <fullName evidence="1">Trk system potassium uptake protein TrkA</fullName>
    </recommendedName>
</protein>
<dbReference type="Gene3D" id="3.30.70.1450">
    <property type="entry name" value="Regulator of K+ conductance, C-terminal domain"/>
    <property type="match status" value="2"/>
</dbReference>
<evidence type="ECO:0000256" key="1">
    <source>
        <dbReference type="ARBA" id="ARBA00017378"/>
    </source>
</evidence>
<dbReference type="Proteomes" id="UP000436483">
    <property type="component" value="Unassembled WGS sequence"/>
</dbReference>
<dbReference type="PRINTS" id="PR00335">
    <property type="entry name" value="KUPTAKETRKA"/>
</dbReference>
<dbReference type="InterPro" id="IPR036721">
    <property type="entry name" value="RCK_C_sf"/>
</dbReference>
<dbReference type="PROSITE" id="PS51201">
    <property type="entry name" value="RCK_N"/>
    <property type="match status" value="2"/>
</dbReference>
<keyword evidence="5" id="KW-0520">NAD</keyword>
<feature type="domain" description="RCK N-terminal" evidence="7">
    <location>
        <begin position="1"/>
        <end position="124"/>
    </location>
</feature>
<dbReference type="InterPro" id="IPR006037">
    <property type="entry name" value="RCK_C"/>
</dbReference>
<proteinExistence type="predicted"/>
<evidence type="ECO:0000259" key="8">
    <source>
        <dbReference type="PROSITE" id="PS51202"/>
    </source>
</evidence>
<dbReference type="InterPro" id="IPR050721">
    <property type="entry name" value="Trk_Ktr_HKT_K-transport"/>
</dbReference>
<gene>
    <name evidence="9" type="primary">trkA</name>
    <name evidence="9" type="ORF">GR328_22075</name>
</gene>
<dbReference type="PANTHER" id="PTHR43833:SF5">
    <property type="entry name" value="TRK SYSTEM POTASSIUM UPTAKE PROTEIN TRKA"/>
    <property type="match status" value="1"/>
</dbReference>
<dbReference type="Gene3D" id="3.40.50.720">
    <property type="entry name" value="NAD(P)-binding Rossmann-like Domain"/>
    <property type="match status" value="2"/>
</dbReference>
<evidence type="ECO:0000256" key="6">
    <source>
        <dbReference type="ARBA" id="ARBA00023065"/>
    </source>
</evidence>
<dbReference type="Pfam" id="PF02080">
    <property type="entry name" value="TrkA_C"/>
    <property type="match status" value="2"/>
</dbReference>
<accession>A0A7X3MVT5</accession>
<dbReference type="InterPro" id="IPR003148">
    <property type="entry name" value="RCK_N"/>
</dbReference>
<feature type="domain" description="RCK C-terminal" evidence="8">
    <location>
        <begin position="144"/>
        <end position="228"/>
    </location>
</feature>
<evidence type="ECO:0000313" key="9">
    <source>
        <dbReference type="EMBL" id="MXQ14094.1"/>
    </source>
</evidence>
<dbReference type="NCBIfam" id="NF007031">
    <property type="entry name" value="PRK09496.1-2"/>
    <property type="match status" value="1"/>
</dbReference>
<dbReference type="OrthoDB" id="9775180at2"/>
<sequence>MKVIVCGAGQVGSTIARHLATEGINVTVVDISPEQARRTDESYDVRGMVGHASHPEVLERAGARDADMLIAVTRSDEVNMVACQVAYSLFKVPRRIARVRHHGYLEPIWRGLYASDQLPIDVIISPEVEVADGIVRRLRTPGAFDTVALADGRVQLLGVHCNTGACALVGRRMKELSSAGGSGIVVGAIVRNGQAFVPRGDDQVQRGDDVYVITETSQVDRVMAFLGHEEQVARRIVIVGGGNVGLNLAGRIARKAPQVSLKVVEHSRERAEFISGELRDAAVVIHGDALDKDVLLEANVQSAETIIAVTNDDETNIFASVLAKREGCARAITLVNKSSYEHVLPTLGIDAVVSPSAITISTILRHVRHRSISALYTLREDFGEVIQATAQEESRLVRGTLRDAKLPDGMLVGAIVRNGEVIIPTSSSRVYPGDSIIAVVSYRALRKAEAILAGAPSAAVGAGQ</sequence>
<name>A0A7X3MVT5_9HYPH</name>
<dbReference type="GO" id="GO:0005886">
    <property type="term" value="C:plasma membrane"/>
    <property type="evidence" value="ECO:0007669"/>
    <property type="project" value="InterPro"/>
</dbReference>
<evidence type="ECO:0000256" key="3">
    <source>
        <dbReference type="ARBA" id="ARBA00022538"/>
    </source>
</evidence>
<feature type="domain" description="RCK N-terminal" evidence="7">
    <location>
        <begin position="233"/>
        <end position="353"/>
    </location>
</feature>
<keyword evidence="3" id="KW-0633">Potassium transport</keyword>
<dbReference type="NCBIfam" id="NF007032">
    <property type="entry name" value="PRK09496.1-4"/>
    <property type="match status" value="1"/>
</dbReference>
<dbReference type="InterPro" id="IPR006036">
    <property type="entry name" value="K_uptake_TrkA"/>
</dbReference>
<evidence type="ECO:0000256" key="4">
    <source>
        <dbReference type="ARBA" id="ARBA00022958"/>
    </source>
</evidence>
<dbReference type="Pfam" id="PF02254">
    <property type="entry name" value="TrkA_N"/>
    <property type="match status" value="2"/>
</dbReference>
<dbReference type="InterPro" id="IPR036291">
    <property type="entry name" value="NAD(P)-bd_dom_sf"/>
</dbReference>
<comment type="caution">
    <text evidence="9">The sequence shown here is derived from an EMBL/GenBank/DDBJ whole genome shotgun (WGS) entry which is preliminary data.</text>
</comment>
<dbReference type="SUPFAM" id="SSF51735">
    <property type="entry name" value="NAD(P)-binding Rossmann-fold domains"/>
    <property type="match status" value="2"/>
</dbReference>
<dbReference type="AlphaFoldDB" id="A0A7X3MVT5"/>
<keyword evidence="2" id="KW-0813">Transport</keyword>
<keyword evidence="6" id="KW-0406">Ion transport</keyword>
<reference evidence="9 10" key="1">
    <citation type="submission" date="2019-12" db="EMBL/GenBank/DDBJ databases">
        <authorList>
            <person name="Yuan C.-G."/>
        </authorList>
    </citation>
    <scope>NUCLEOTIDE SEQUENCE [LARGE SCALE GENOMIC DNA]</scope>
    <source>
        <strain evidence="9 10">KCTC 23863</strain>
    </source>
</reference>
<keyword evidence="4" id="KW-0630">Potassium</keyword>
<organism evidence="9 10">
    <name type="scientific">Microvirga makkahensis</name>
    <dbReference type="NCBI Taxonomy" id="1128670"/>
    <lineage>
        <taxon>Bacteria</taxon>
        <taxon>Pseudomonadati</taxon>
        <taxon>Pseudomonadota</taxon>
        <taxon>Alphaproteobacteria</taxon>
        <taxon>Hyphomicrobiales</taxon>
        <taxon>Methylobacteriaceae</taxon>
        <taxon>Microvirga</taxon>
    </lineage>
</organism>
<dbReference type="PROSITE" id="PS51202">
    <property type="entry name" value="RCK_C"/>
    <property type="match status" value="2"/>
</dbReference>
<dbReference type="EMBL" id="WURB01000026">
    <property type="protein sequence ID" value="MXQ14094.1"/>
    <property type="molecule type" value="Genomic_DNA"/>
</dbReference>
<evidence type="ECO:0000313" key="10">
    <source>
        <dbReference type="Proteomes" id="UP000436483"/>
    </source>
</evidence>
<dbReference type="SUPFAM" id="SSF116726">
    <property type="entry name" value="TrkA C-terminal domain-like"/>
    <property type="match status" value="2"/>
</dbReference>
<dbReference type="NCBIfam" id="NF007039">
    <property type="entry name" value="PRK09496.3-2"/>
    <property type="match status" value="1"/>
</dbReference>
<evidence type="ECO:0000256" key="5">
    <source>
        <dbReference type="ARBA" id="ARBA00023027"/>
    </source>
</evidence>
<feature type="domain" description="RCK C-terminal" evidence="8">
    <location>
        <begin position="373"/>
        <end position="454"/>
    </location>
</feature>
<dbReference type="GO" id="GO:0015079">
    <property type="term" value="F:potassium ion transmembrane transporter activity"/>
    <property type="evidence" value="ECO:0007669"/>
    <property type="project" value="InterPro"/>
</dbReference>